<dbReference type="AlphaFoldDB" id="A0AAU7EHG0"/>
<reference evidence="2" key="1">
    <citation type="submission" date="2024-04" db="EMBL/GenBank/DDBJ databases">
        <title>Mariniflexile litorale, isolated from the shallow sediments of the Sea of Japan.</title>
        <authorList>
            <person name="Romanenko L."/>
            <person name="Isaeva M."/>
        </authorList>
    </citation>
    <scope>NUCLEOTIDE SEQUENCE [LARGE SCALE GENOMIC DNA]</scope>
    <source>
        <strain evidence="2">KMM 9835</strain>
    </source>
</reference>
<dbReference type="Gene3D" id="3.10.620.30">
    <property type="match status" value="1"/>
</dbReference>
<dbReference type="EMBL" id="CP155618">
    <property type="protein sequence ID" value="XBL14897.1"/>
    <property type="molecule type" value="Genomic_DNA"/>
</dbReference>
<dbReference type="Pfam" id="PF01841">
    <property type="entry name" value="Transglut_core"/>
    <property type="match status" value="1"/>
</dbReference>
<organism evidence="2 3">
    <name type="scientific">Mariniflexile litorale</name>
    <dbReference type="NCBI Taxonomy" id="3045158"/>
    <lineage>
        <taxon>Bacteria</taxon>
        <taxon>Pseudomonadati</taxon>
        <taxon>Bacteroidota</taxon>
        <taxon>Flavobacteriia</taxon>
        <taxon>Flavobacteriales</taxon>
        <taxon>Flavobacteriaceae</taxon>
        <taxon>Mariniflexile</taxon>
    </lineage>
</organism>
<dbReference type="SMART" id="SM00460">
    <property type="entry name" value="TGc"/>
    <property type="match status" value="1"/>
</dbReference>
<dbReference type="GO" id="GO:0005737">
    <property type="term" value="C:cytoplasm"/>
    <property type="evidence" value="ECO:0007669"/>
    <property type="project" value="TreeGrafter"/>
</dbReference>
<name>A0AAU7EHG0_9FLAO</name>
<accession>A0AAU7EHG0</accession>
<dbReference type="InterPro" id="IPR052557">
    <property type="entry name" value="CAP/Cytokinesis_protein"/>
</dbReference>
<dbReference type="InterPro" id="IPR002931">
    <property type="entry name" value="Transglutaminase-like"/>
</dbReference>
<protein>
    <submittedName>
        <fullName evidence="2">Transglutaminase domain-containing protein</fullName>
    </submittedName>
</protein>
<dbReference type="KEGG" id="mlil:QLS71_002495"/>
<evidence type="ECO:0000259" key="1">
    <source>
        <dbReference type="SMART" id="SM00460"/>
    </source>
</evidence>
<keyword evidence="3" id="KW-1185">Reference proteome</keyword>
<dbReference type="RefSeq" id="WP_308994027.1">
    <property type="nucleotide sequence ID" value="NZ_CP155618.1"/>
</dbReference>
<sequence>MNKHQSYILIFLLFIGFISKAQSEFNEIDKRVADIGFFPKDKLAEKITSELNTDLEKVRALFVWITDNITYDFELYESEKLKEEFYISEVNVINKTLERKKAICSGYSLLFKKLCDDLDIECEVVSGYSKQWLDSFVSKNVSDHAWNAVKIDNKWFLIDNTWASKNENNVERDDFWFMTNPEFFVYSHYPENEKWTLLENGLTKEQFDQLPTITDRSFFEDGIKILVPTTKVIDVEKSRIIRVELETNNTERWISLRGYPWETYASKNNLEFPSDEEYAKLTSEERNKYNQVIPSVEIIKTEIVDNRIMIEARLTSENIKEFEIVVEGNNIATIKVNLK</sequence>
<gene>
    <name evidence="2" type="ORF">QLS71_002495</name>
</gene>
<dbReference type="InterPro" id="IPR038765">
    <property type="entry name" value="Papain-like_cys_pep_sf"/>
</dbReference>
<dbReference type="PANTHER" id="PTHR46333:SF2">
    <property type="entry name" value="CYTOKINESIS PROTEIN 3"/>
    <property type="match status" value="1"/>
</dbReference>
<evidence type="ECO:0000313" key="3">
    <source>
        <dbReference type="Proteomes" id="UP001224325"/>
    </source>
</evidence>
<evidence type="ECO:0000313" key="2">
    <source>
        <dbReference type="EMBL" id="XBL14897.1"/>
    </source>
</evidence>
<dbReference type="Proteomes" id="UP001224325">
    <property type="component" value="Chromosome"/>
</dbReference>
<feature type="domain" description="Transglutaminase-like" evidence="1">
    <location>
        <begin position="96"/>
        <end position="162"/>
    </location>
</feature>
<dbReference type="PANTHER" id="PTHR46333">
    <property type="entry name" value="CYTOKINESIS PROTEIN 3"/>
    <property type="match status" value="1"/>
</dbReference>
<proteinExistence type="predicted"/>
<dbReference type="SUPFAM" id="SSF54001">
    <property type="entry name" value="Cysteine proteinases"/>
    <property type="match status" value="1"/>
</dbReference>